<dbReference type="Gene3D" id="1.20.1250.20">
    <property type="entry name" value="MFS general substrate transporter like domains"/>
    <property type="match status" value="1"/>
</dbReference>
<evidence type="ECO:0000256" key="6">
    <source>
        <dbReference type="SAM" id="Phobius"/>
    </source>
</evidence>
<dbReference type="GO" id="GO:0022857">
    <property type="term" value="F:transmembrane transporter activity"/>
    <property type="evidence" value="ECO:0007669"/>
    <property type="project" value="InterPro"/>
</dbReference>
<accession>A0A3L7JXP3</accession>
<feature type="transmembrane region" description="Helical" evidence="6">
    <location>
        <begin position="141"/>
        <end position="158"/>
    </location>
</feature>
<evidence type="ECO:0000313" key="9">
    <source>
        <dbReference type="Proteomes" id="UP000276770"/>
    </source>
</evidence>
<evidence type="ECO:0000256" key="3">
    <source>
        <dbReference type="ARBA" id="ARBA00022692"/>
    </source>
</evidence>
<feature type="transmembrane region" description="Helical" evidence="6">
    <location>
        <begin position="40"/>
        <end position="60"/>
    </location>
</feature>
<keyword evidence="4 6" id="KW-1133">Transmembrane helix</keyword>
<dbReference type="RefSeq" id="WP_121682110.1">
    <property type="nucleotide sequence ID" value="NZ_RCVZ01000016.1"/>
</dbReference>
<feature type="transmembrane region" description="Helical" evidence="6">
    <location>
        <begin position="217"/>
        <end position="238"/>
    </location>
</feature>
<dbReference type="InterPro" id="IPR036259">
    <property type="entry name" value="MFS_trans_sf"/>
</dbReference>
<dbReference type="InterPro" id="IPR011701">
    <property type="entry name" value="MFS"/>
</dbReference>
<reference evidence="8 9" key="1">
    <citation type="submission" date="2018-10" db="EMBL/GenBank/DDBJ databases">
        <title>Falsibacillus sp. genome draft.</title>
        <authorList>
            <person name="Shi S."/>
        </authorList>
    </citation>
    <scope>NUCLEOTIDE SEQUENCE [LARGE SCALE GENOMIC DNA]</scope>
    <source>
        <strain evidence="8 9">GY 10110</strain>
    </source>
</reference>
<protein>
    <submittedName>
        <fullName evidence="8">MFS transporter</fullName>
    </submittedName>
</protein>
<dbReference type="OrthoDB" id="9816124at2"/>
<dbReference type="PROSITE" id="PS50850">
    <property type="entry name" value="MFS"/>
    <property type="match status" value="1"/>
</dbReference>
<gene>
    <name evidence="8" type="ORF">D9X91_18390</name>
</gene>
<evidence type="ECO:0000256" key="2">
    <source>
        <dbReference type="ARBA" id="ARBA00022448"/>
    </source>
</evidence>
<dbReference type="InterPro" id="IPR053160">
    <property type="entry name" value="MFS_DHA3_Transporter"/>
</dbReference>
<organism evidence="8 9">
    <name type="scientific">Falsibacillus albus</name>
    <dbReference type="NCBI Taxonomy" id="2478915"/>
    <lineage>
        <taxon>Bacteria</taxon>
        <taxon>Bacillati</taxon>
        <taxon>Bacillota</taxon>
        <taxon>Bacilli</taxon>
        <taxon>Bacillales</taxon>
        <taxon>Bacillaceae</taxon>
        <taxon>Falsibacillus</taxon>
    </lineage>
</organism>
<dbReference type="Proteomes" id="UP000276770">
    <property type="component" value="Unassembled WGS sequence"/>
</dbReference>
<keyword evidence="9" id="KW-1185">Reference proteome</keyword>
<evidence type="ECO:0000256" key="1">
    <source>
        <dbReference type="ARBA" id="ARBA00004651"/>
    </source>
</evidence>
<name>A0A3L7JXP3_9BACI</name>
<comment type="caution">
    <text evidence="8">The sequence shown here is derived from an EMBL/GenBank/DDBJ whole genome shotgun (WGS) entry which is preliminary data.</text>
</comment>
<feature type="transmembrane region" description="Helical" evidence="6">
    <location>
        <begin position="12"/>
        <end position="34"/>
    </location>
</feature>
<feature type="transmembrane region" description="Helical" evidence="6">
    <location>
        <begin position="72"/>
        <end position="91"/>
    </location>
</feature>
<keyword evidence="5 6" id="KW-0472">Membrane</keyword>
<comment type="subcellular location">
    <subcellularLocation>
        <location evidence="1">Cell membrane</location>
        <topology evidence="1">Multi-pass membrane protein</topology>
    </subcellularLocation>
</comment>
<dbReference type="Pfam" id="PF07690">
    <property type="entry name" value="MFS_1"/>
    <property type="match status" value="1"/>
</dbReference>
<dbReference type="GO" id="GO:0005886">
    <property type="term" value="C:plasma membrane"/>
    <property type="evidence" value="ECO:0007669"/>
    <property type="project" value="UniProtKB-SubCell"/>
</dbReference>
<evidence type="ECO:0000256" key="4">
    <source>
        <dbReference type="ARBA" id="ARBA00022989"/>
    </source>
</evidence>
<feature type="transmembrane region" description="Helical" evidence="6">
    <location>
        <begin position="164"/>
        <end position="187"/>
    </location>
</feature>
<feature type="transmembrane region" description="Helical" evidence="6">
    <location>
        <begin position="97"/>
        <end position="120"/>
    </location>
</feature>
<dbReference type="InterPro" id="IPR020846">
    <property type="entry name" value="MFS_dom"/>
</dbReference>
<feature type="transmembrane region" description="Helical" evidence="6">
    <location>
        <begin position="250"/>
        <end position="269"/>
    </location>
</feature>
<feature type="transmembrane region" description="Helical" evidence="6">
    <location>
        <begin position="281"/>
        <end position="300"/>
    </location>
</feature>
<dbReference type="AlphaFoldDB" id="A0A3L7JXP3"/>
<feature type="domain" description="Major facilitator superfamily (MFS) profile" evidence="7">
    <location>
        <begin position="1"/>
        <end position="395"/>
    </location>
</feature>
<dbReference type="EMBL" id="RCVZ01000016">
    <property type="protein sequence ID" value="RLQ93202.1"/>
    <property type="molecule type" value="Genomic_DNA"/>
</dbReference>
<keyword evidence="3 6" id="KW-0812">Transmembrane</keyword>
<proteinExistence type="predicted"/>
<dbReference type="PANTHER" id="PTHR23530:SF1">
    <property type="entry name" value="PERMEASE, MAJOR FACILITATOR SUPERFAMILY-RELATED"/>
    <property type="match status" value="1"/>
</dbReference>
<evidence type="ECO:0000256" key="5">
    <source>
        <dbReference type="ARBA" id="ARBA00023136"/>
    </source>
</evidence>
<dbReference type="SUPFAM" id="SSF103473">
    <property type="entry name" value="MFS general substrate transporter"/>
    <property type="match status" value="1"/>
</dbReference>
<evidence type="ECO:0000313" key="8">
    <source>
        <dbReference type="EMBL" id="RLQ93202.1"/>
    </source>
</evidence>
<evidence type="ECO:0000259" key="7">
    <source>
        <dbReference type="PROSITE" id="PS50850"/>
    </source>
</evidence>
<dbReference type="PANTHER" id="PTHR23530">
    <property type="entry name" value="TRANSPORT PROTEIN-RELATED"/>
    <property type="match status" value="1"/>
</dbReference>
<sequence>MKKTIASHNIGVLFWAQFFGTVSFLQPVITLFYMERGLDPGNIFIVMMFWSGAVLIGEVPTGVFADRFGPKVSFITGSTIKMLSIFILFFAKEPWVFFLYSALNGLSVTFFSGADEALVYESLKITGEQGAMDKAMGKIQSAGFISMIAAVLFGSYFAKDLQNHEFIILIALGLVFQFIELILLFFIRKPDVDIQYRENPFHQIGEGVQAIKKAPQLLVMFLNITLVFIPAGAVFSNFDQPFLTGAGLPVYMIGVIYSIAAFIAFAASRSIGWMTGKYSRIFLLNLTGAAAVGGLLLAVISGNNLLMALVSFFILRFVRAIRYPIYSQLSNDLIPSDVRATSISLLSILDSVFDLLIFGSFSIIAVYGLSKIFMACAVIACLGALLPIRRSRSTRSLSGVKIEK</sequence>
<keyword evidence="2" id="KW-0813">Transport</keyword>
<feature type="transmembrane region" description="Helical" evidence="6">
    <location>
        <begin position="372"/>
        <end position="388"/>
    </location>
</feature>